<reference evidence="2 3" key="1">
    <citation type="submission" date="2017-07" db="EMBL/GenBank/DDBJ databases">
        <title>Genome sequence of the Sordaria macrospora wild type strain R19027.</title>
        <authorList>
            <person name="Nowrousian M."/>
            <person name="Teichert I."/>
            <person name="Kueck U."/>
        </authorList>
    </citation>
    <scope>NUCLEOTIDE SEQUENCE [LARGE SCALE GENOMIC DNA]</scope>
    <source>
        <strain evidence="2 3">R19027</strain>
        <tissue evidence="2">Mycelium</tissue>
    </source>
</reference>
<evidence type="ECO:0000313" key="2">
    <source>
        <dbReference type="EMBL" id="KAA8633649.1"/>
    </source>
</evidence>
<comment type="caution">
    <text evidence="2">The sequence shown here is derived from an EMBL/GenBank/DDBJ whole genome shotgun (WGS) entry which is preliminary data.</text>
</comment>
<accession>A0A8S8ZW12</accession>
<proteinExistence type="predicted"/>
<organism evidence="2 3">
    <name type="scientific">Sordaria macrospora</name>
    <dbReference type="NCBI Taxonomy" id="5147"/>
    <lineage>
        <taxon>Eukaryota</taxon>
        <taxon>Fungi</taxon>
        <taxon>Dikarya</taxon>
        <taxon>Ascomycota</taxon>
        <taxon>Pezizomycotina</taxon>
        <taxon>Sordariomycetes</taxon>
        <taxon>Sordariomycetidae</taxon>
        <taxon>Sordariales</taxon>
        <taxon>Sordariaceae</taxon>
        <taxon>Sordaria</taxon>
    </lineage>
</organism>
<evidence type="ECO:0000313" key="3">
    <source>
        <dbReference type="Proteomes" id="UP000433876"/>
    </source>
</evidence>
<gene>
    <name evidence="2" type="ORF">SMACR_06884</name>
</gene>
<dbReference type="Proteomes" id="UP000433876">
    <property type="component" value="Unassembled WGS sequence"/>
</dbReference>
<dbReference type="VEuPathDB" id="FungiDB:SMAC_06884"/>
<dbReference type="AlphaFoldDB" id="A0A8S8ZW12"/>
<protein>
    <submittedName>
        <fullName evidence="2">Uncharacterized protein</fullName>
    </submittedName>
</protein>
<name>A0A8S8ZW12_SORMA</name>
<evidence type="ECO:0000256" key="1">
    <source>
        <dbReference type="SAM" id="MobiDB-lite"/>
    </source>
</evidence>
<sequence length="158" mass="17713">MSRNGYARRKTAEEWSKRLEDMLCDKDSITYTLHDLFEEIDKRVAPVWGSNDRSIVWQVYFVAALRKLIKRMNSPVKAAATPNGKNEASKPVDTSTTDTTFKVDTEGDYKARIVEDCTTKIFEFTLNGPATVMVQITTTETAAARSAAQLGALSIRKK</sequence>
<feature type="region of interest" description="Disordered" evidence="1">
    <location>
        <begin position="76"/>
        <end position="99"/>
    </location>
</feature>
<dbReference type="EMBL" id="NMPR01000034">
    <property type="protein sequence ID" value="KAA8633649.1"/>
    <property type="molecule type" value="Genomic_DNA"/>
</dbReference>